<sequence length="277" mass="31177">MPRADSPKDASARRRSGRIPKPPPTRRPATLSSSHPSKDPTNSTSYSVAQAAARDKDRDPNTGGPNETILWKHPAELEFIYPDDYSQSDIISFLIQNAFSIPPPPPTTGKSGSAAPSTPGAPTTPGGSSDAPSSMEDFTVITAVDGTPTILPLGYRIPLMFAAKYLWDSVRLVLTSVDPPPETEWEAYKYDILNLSRLCSAFLAEARNAMKARRGKGMSKRWRSQMFDRVLTRYHWGWLVNREEYIRAFWNEFREDEYEKDVLRRVASTFYLLFELI</sequence>
<dbReference type="STRING" id="68775.A0A5C3LXS3"/>
<feature type="compositionally biased region" description="Basic and acidic residues" evidence="1">
    <location>
        <begin position="1"/>
        <end position="12"/>
    </location>
</feature>
<evidence type="ECO:0000313" key="2">
    <source>
        <dbReference type="EMBL" id="TFK37203.1"/>
    </source>
</evidence>
<evidence type="ECO:0000256" key="1">
    <source>
        <dbReference type="SAM" id="MobiDB-lite"/>
    </source>
</evidence>
<dbReference type="OrthoDB" id="3062753at2759"/>
<protein>
    <submittedName>
        <fullName evidence="2">Uncharacterized protein</fullName>
    </submittedName>
</protein>
<feature type="compositionally biased region" description="Polar residues" evidence="1">
    <location>
        <begin position="30"/>
        <end position="48"/>
    </location>
</feature>
<name>A0A5C3LXS3_9AGAR</name>
<reference evidence="2 3" key="1">
    <citation type="journal article" date="2019" name="Nat. Ecol. Evol.">
        <title>Megaphylogeny resolves global patterns of mushroom evolution.</title>
        <authorList>
            <person name="Varga T."/>
            <person name="Krizsan K."/>
            <person name="Foldi C."/>
            <person name="Dima B."/>
            <person name="Sanchez-Garcia M."/>
            <person name="Sanchez-Ramirez S."/>
            <person name="Szollosi G.J."/>
            <person name="Szarkandi J.G."/>
            <person name="Papp V."/>
            <person name="Albert L."/>
            <person name="Andreopoulos W."/>
            <person name="Angelini C."/>
            <person name="Antonin V."/>
            <person name="Barry K.W."/>
            <person name="Bougher N.L."/>
            <person name="Buchanan P."/>
            <person name="Buyck B."/>
            <person name="Bense V."/>
            <person name="Catcheside P."/>
            <person name="Chovatia M."/>
            <person name="Cooper J."/>
            <person name="Damon W."/>
            <person name="Desjardin D."/>
            <person name="Finy P."/>
            <person name="Geml J."/>
            <person name="Haridas S."/>
            <person name="Hughes K."/>
            <person name="Justo A."/>
            <person name="Karasinski D."/>
            <person name="Kautmanova I."/>
            <person name="Kiss B."/>
            <person name="Kocsube S."/>
            <person name="Kotiranta H."/>
            <person name="LaButti K.M."/>
            <person name="Lechner B.E."/>
            <person name="Liimatainen K."/>
            <person name="Lipzen A."/>
            <person name="Lukacs Z."/>
            <person name="Mihaltcheva S."/>
            <person name="Morgado L.N."/>
            <person name="Niskanen T."/>
            <person name="Noordeloos M.E."/>
            <person name="Ohm R.A."/>
            <person name="Ortiz-Santana B."/>
            <person name="Ovrebo C."/>
            <person name="Racz N."/>
            <person name="Riley R."/>
            <person name="Savchenko A."/>
            <person name="Shiryaev A."/>
            <person name="Soop K."/>
            <person name="Spirin V."/>
            <person name="Szebenyi C."/>
            <person name="Tomsovsky M."/>
            <person name="Tulloss R.E."/>
            <person name="Uehling J."/>
            <person name="Grigoriev I.V."/>
            <person name="Vagvolgyi C."/>
            <person name="Papp T."/>
            <person name="Martin F.M."/>
            <person name="Miettinen O."/>
            <person name="Hibbett D.S."/>
            <person name="Nagy L.G."/>
        </authorList>
    </citation>
    <scope>NUCLEOTIDE SEQUENCE [LARGE SCALE GENOMIC DNA]</scope>
    <source>
        <strain evidence="2 3">CBS 166.37</strain>
    </source>
</reference>
<evidence type="ECO:0000313" key="3">
    <source>
        <dbReference type="Proteomes" id="UP000308652"/>
    </source>
</evidence>
<feature type="compositionally biased region" description="Low complexity" evidence="1">
    <location>
        <begin position="111"/>
        <end position="129"/>
    </location>
</feature>
<feature type="region of interest" description="Disordered" evidence="1">
    <location>
        <begin position="102"/>
        <end position="134"/>
    </location>
</feature>
<gene>
    <name evidence="2" type="ORF">BDQ12DRAFT_667148</name>
</gene>
<accession>A0A5C3LXS3</accession>
<keyword evidence="3" id="KW-1185">Reference proteome</keyword>
<dbReference type="EMBL" id="ML213609">
    <property type="protein sequence ID" value="TFK37203.1"/>
    <property type="molecule type" value="Genomic_DNA"/>
</dbReference>
<feature type="region of interest" description="Disordered" evidence="1">
    <location>
        <begin position="1"/>
        <end position="69"/>
    </location>
</feature>
<organism evidence="2 3">
    <name type="scientific">Crucibulum laeve</name>
    <dbReference type="NCBI Taxonomy" id="68775"/>
    <lineage>
        <taxon>Eukaryota</taxon>
        <taxon>Fungi</taxon>
        <taxon>Dikarya</taxon>
        <taxon>Basidiomycota</taxon>
        <taxon>Agaricomycotina</taxon>
        <taxon>Agaricomycetes</taxon>
        <taxon>Agaricomycetidae</taxon>
        <taxon>Agaricales</taxon>
        <taxon>Agaricineae</taxon>
        <taxon>Nidulariaceae</taxon>
        <taxon>Crucibulum</taxon>
    </lineage>
</organism>
<proteinExistence type="predicted"/>
<dbReference type="AlphaFoldDB" id="A0A5C3LXS3"/>
<dbReference type="Proteomes" id="UP000308652">
    <property type="component" value="Unassembled WGS sequence"/>
</dbReference>